<evidence type="ECO:0000313" key="4">
    <source>
        <dbReference type="EMBL" id="ABI99142.1"/>
    </source>
</evidence>
<dbReference type="Gene3D" id="1.10.510.10">
    <property type="entry name" value="Transferase(Phosphotransferase) domain 1"/>
    <property type="match status" value="1"/>
</dbReference>
<organismHost>
    <name type="scientific">Odocoileus hemionus</name>
    <name type="common">Mule deer</name>
    <name type="synonym">Cervus hemionus</name>
    <dbReference type="NCBI Taxonomy" id="9872"/>
</organismHost>
<keyword evidence="1" id="KW-0547">Nucleotide-binding</keyword>
<dbReference type="InterPro" id="IPR000719">
    <property type="entry name" value="Prot_kinase_dom"/>
</dbReference>
<accession>Q08F23</accession>
<dbReference type="Pfam" id="PF07714">
    <property type="entry name" value="PK_Tyr_Ser-Thr"/>
    <property type="match status" value="1"/>
</dbReference>
<evidence type="ECO:0000259" key="3">
    <source>
        <dbReference type="PROSITE" id="PS50011"/>
    </source>
</evidence>
<dbReference type="InterPro" id="IPR001245">
    <property type="entry name" value="Ser-Thr/Tyr_kinase_cat_dom"/>
</dbReference>
<dbReference type="GO" id="GO:0004672">
    <property type="term" value="F:protein kinase activity"/>
    <property type="evidence" value="ECO:0007669"/>
    <property type="project" value="InterPro"/>
</dbReference>
<evidence type="ECO:0000256" key="1">
    <source>
        <dbReference type="ARBA" id="ARBA00022741"/>
    </source>
</evidence>
<dbReference type="GO" id="GO:0097527">
    <property type="term" value="P:necroptotic signaling pathway"/>
    <property type="evidence" value="ECO:0007669"/>
    <property type="project" value="TreeGrafter"/>
</dbReference>
<dbReference type="PROSITE" id="PS50011">
    <property type="entry name" value="PROTEIN_KINASE_DOM"/>
    <property type="match status" value="1"/>
</dbReference>
<sequence length="310" mass="36428">MEHIINNKSSFWNIVKKKKDDNNSTKAESYIDRKCINKIKYINSEDIDKENILVIKENEQNIIQTGIFNDKKVIIRSFKKFQKGHKVLSDICENEIENMKKIDAYNILKIYGFFIDIVDELPRVSLLIEFCDRGYLREVLNYEQSLSLQTRVDMAIDCCVSLYNLYKYINRPYKHITSVNFLVKENYKIKLVGHGLEKLLSSPAFKNVNDVVYKSPKLLNNIFEPLLIEDDIYSLGIVLWEVFTGNIPFEGLSTKEIYDLILLNNYSFKVDNCPQIINCVVERCTDHDATKRPTVKEILYNLSLYKFYYD</sequence>
<evidence type="ECO:0000313" key="5">
    <source>
        <dbReference type="Proteomes" id="UP000162522"/>
    </source>
</evidence>
<dbReference type="PIRSF" id="PIRSF000654">
    <property type="entry name" value="Integrin-linked_kinase"/>
    <property type="match status" value="1"/>
</dbReference>
<dbReference type="PANTHER" id="PTHR44329">
    <property type="entry name" value="SERINE/THREONINE-PROTEIN KINASE TNNI3K-RELATED"/>
    <property type="match status" value="1"/>
</dbReference>
<dbReference type="Proteomes" id="UP000162522">
    <property type="component" value="Segment"/>
</dbReference>
<dbReference type="EMBL" id="AY689437">
    <property type="protein sequence ID" value="ABI99142.1"/>
    <property type="molecule type" value="Genomic_DNA"/>
</dbReference>
<feature type="domain" description="Protein kinase" evidence="3">
    <location>
        <begin position="41"/>
        <end position="308"/>
    </location>
</feature>
<evidence type="ECO:0000256" key="2">
    <source>
        <dbReference type="ARBA" id="ARBA00022840"/>
    </source>
</evidence>
<dbReference type="Gene3D" id="3.30.200.20">
    <property type="entry name" value="Phosphorylase Kinase, domain 1"/>
    <property type="match status" value="1"/>
</dbReference>
<dbReference type="InterPro" id="IPR051681">
    <property type="entry name" value="Ser/Thr_Kinases-Pseudokinases"/>
</dbReference>
<keyword evidence="4" id="KW-0418">Kinase</keyword>
<dbReference type="GO" id="GO:0005524">
    <property type="term" value="F:ATP binding"/>
    <property type="evidence" value="ECO:0007669"/>
    <property type="project" value="UniProtKB-KW"/>
</dbReference>
<organism evidence="4 5">
    <name type="scientific">Deerpox virus (strain W-1170-84)</name>
    <name type="common">DPV</name>
    <dbReference type="NCBI Taxonomy" id="305676"/>
    <lineage>
        <taxon>Viruses</taxon>
        <taxon>Varidnaviria</taxon>
        <taxon>Bamfordvirae</taxon>
        <taxon>Nucleocytoviricota</taxon>
        <taxon>Pokkesviricetes</taxon>
        <taxon>Chitovirales</taxon>
        <taxon>Poxviridae</taxon>
        <taxon>Chordopoxvirinae</taxon>
        <taxon>Cervidpoxvirus</taxon>
        <taxon>Cervidpoxvirus muledeerpox</taxon>
        <taxon>Mule deerpox virus</taxon>
    </lineage>
</organism>
<name>Q08F23_DPV84</name>
<reference evidence="4 5" key="1">
    <citation type="journal article" date="2005" name="J. Virol.">
        <title>Genome of deerpox virus.</title>
        <authorList>
            <person name="Afonso C.L."/>
            <person name="Delhon G."/>
            <person name="Tulman E.R."/>
            <person name="Lu Z."/>
            <person name="Zsak A."/>
            <person name="Becerra V.M."/>
            <person name="Zsak L."/>
            <person name="Kutish G.F."/>
            <person name="Rock D.L."/>
        </authorList>
    </citation>
    <scope>NUCLEOTIDE SEQUENCE [LARGE SCALE GENOMIC DNA]</scope>
    <source>
        <strain evidence="4">W-1170-84</strain>
    </source>
</reference>
<dbReference type="SUPFAM" id="SSF56112">
    <property type="entry name" value="Protein kinase-like (PK-like)"/>
    <property type="match status" value="1"/>
</dbReference>
<proteinExistence type="predicted"/>
<protein>
    <submittedName>
        <fullName evidence="4">Tyrosine protein kinase-like protein</fullName>
    </submittedName>
</protein>
<keyword evidence="2" id="KW-0067">ATP-binding</keyword>
<gene>
    <name evidence="4" type="ORF">DpV84gp158</name>
</gene>
<keyword evidence="4" id="KW-0808">Transferase</keyword>
<dbReference type="InterPro" id="IPR011009">
    <property type="entry name" value="Kinase-like_dom_sf"/>
</dbReference>
<dbReference type="PANTHER" id="PTHR44329:SF298">
    <property type="entry name" value="MIXED LINEAGE KINASE DOMAIN-LIKE PROTEIN"/>
    <property type="match status" value="1"/>
</dbReference>